<feature type="transmembrane region" description="Helical" evidence="9">
    <location>
        <begin position="58"/>
        <end position="78"/>
    </location>
</feature>
<evidence type="ECO:0000256" key="4">
    <source>
        <dbReference type="ARBA" id="ARBA00022692"/>
    </source>
</evidence>
<dbReference type="PROSITE" id="PS00211">
    <property type="entry name" value="ABC_TRANSPORTER_1"/>
    <property type="match status" value="1"/>
</dbReference>
<evidence type="ECO:0000256" key="2">
    <source>
        <dbReference type="ARBA" id="ARBA00022448"/>
    </source>
</evidence>
<feature type="transmembrane region" description="Helical" evidence="9">
    <location>
        <begin position="6"/>
        <end position="25"/>
    </location>
</feature>
<gene>
    <name evidence="12" type="ORF">OBE_17112</name>
</gene>
<dbReference type="InterPro" id="IPR039421">
    <property type="entry name" value="Type_1_exporter"/>
</dbReference>
<comment type="subcellular location">
    <subcellularLocation>
        <location evidence="1">Cell membrane</location>
        <topology evidence="1">Multi-pass membrane protein</topology>
    </subcellularLocation>
</comment>
<feature type="domain" description="ABC transmembrane type-1" evidence="11">
    <location>
        <begin position="62"/>
        <end position="339"/>
    </location>
</feature>
<dbReference type="InterPro" id="IPR011527">
    <property type="entry name" value="ABC1_TM_dom"/>
</dbReference>
<dbReference type="Pfam" id="PF00664">
    <property type="entry name" value="ABC_membrane"/>
    <property type="match status" value="1"/>
</dbReference>
<dbReference type="PROSITE" id="PS50929">
    <property type="entry name" value="ABC_TM1F"/>
    <property type="match status" value="1"/>
</dbReference>
<dbReference type="SUPFAM" id="SSF52540">
    <property type="entry name" value="P-loop containing nucleoside triphosphate hydrolases"/>
    <property type="match status" value="1"/>
</dbReference>
<evidence type="ECO:0000256" key="3">
    <source>
        <dbReference type="ARBA" id="ARBA00022475"/>
    </source>
</evidence>
<keyword evidence="3" id="KW-1003">Cell membrane</keyword>
<dbReference type="AlphaFoldDB" id="K1RU76"/>
<name>K1RU76_9ZZZZ</name>
<dbReference type="SUPFAM" id="SSF90123">
    <property type="entry name" value="ABC transporter transmembrane region"/>
    <property type="match status" value="1"/>
</dbReference>
<feature type="transmembrane region" description="Helical" evidence="9">
    <location>
        <begin position="184"/>
        <end position="211"/>
    </location>
</feature>
<evidence type="ECO:0000256" key="5">
    <source>
        <dbReference type="ARBA" id="ARBA00022741"/>
    </source>
</evidence>
<keyword evidence="6 12" id="KW-0067">ATP-binding</keyword>
<feature type="transmembrane region" description="Helical" evidence="9">
    <location>
        <begin position="293"/>
        <end position="319"/>
    </location>
</feature>
<dbReference type="Pfam" id="PF00005">
    <property type="entry name" value="ABC_tran"/>
    <property type="match status" value="1"/>
</dbReference>
<sequence>MLYSCILLIIKTSIEVLLFLYYNIINGGEKMSKIKEGFNETKNNFKMSWYFIKKQKKIIIPMLILSIILSLIGVLTPILSAKLLLNLSNKALDKLLNIALFIFLVEATRNIISFIFSLISEKCMTKIITEVRLEMLRETFRIETSETDKNNTGIFIDRIKNDTGRITNIFSDLTSSFVDFISNVGILAASFIISPYIFIYFIATSLIIGYINKKDRDIYYKRSKKYRDLTEKATGLTAELIRGIKDIKLAGNNSVLKKTSKEINKITKEGYEIKKQTEKYRLLSFTIRDFFDVTFIILGTFLTSKKLLTISNFIILYMYRKRIENLLSFYNRFVNQIKDYNLSATRVFEILGDHFKKERPGGLDLNNIQGKIEFNNVNFAYQQHHKVLQNISFTINPGERIGFVGQSGSGKSTLFNLIVKLYPVENKKIYIDDIDINEISYKSLRSKISLIPQSPYIFNFTILENLKIANEEATMEEVITACKQADIYDRIMEFDKGFDTIVGEGGVILSGGEKQRLSIARSLLKQSNILLLDEATSSVDNITQKNIQTAIEKINRNTTILIIAHRLSTVINCDRIIVIDEGKIIDTGTHSELLKSCPKYQELYKYEEKTK</sequence>
<keyword evidence="5" id="KW-0547">Nucleotide-binding</keyword>
<evidence type="ECO:0000256" key="1">
    <source>
        <dbReference type="ARBA" id="ARBA00004651"/>
    </source>
</evidence>
<protein>
    <submittedName>
        <fullName evidence="12">ABC transporter, ATP-binding/permease protein</fullName>
    </submittedName>
</protein>
<dbReference type="GO" id="GO:0005524">
    <property type="term" value="F:ATP binding"/>
    <property type="evidence" value="ECO:0007669"/>
    <property type="project" value="UniProtKB-KW"/>
</dbReference>
<dbReference type="InterPro" id="IPR017871">
    <property type="entry name" value="ABC_transporter-like_CS"/>
</dbReference>
<dbReference type="Gene3D" id="1.20.1560.10">
    <property type="entry name" value="ABC transporter type 1, transmembrane domain"/>
    <property type="match status" value="1"/>
</dbReference>
<proteinExistence type="predicted"/>
<evidence type="ECO:0000256" key="9">
    <source>
        <dbReference type="SAM" id="Phobius"/>
    </source>
</evidence>
<organism evidence="12">
    <name type="scientific">human gut metagenome</name>
    <dbReference type="NCBI Taxonomy" id="408170"/>
    <lineage>
        <taxon>unclassified sequences</taxon>
        <taxon>metagenomes</taxon>
        <taxon>organismal metagenomes</taxon>
    </lineage>
</organism>
<keyword evidence="4 9" id="KW-0812">Transmembrane</keyword>
<evidence type="ECO:0000313" key="12">
    <source>
        <dbReference type="EMBL" id="EKC45040.1"/>
    </source>
</evidence>
<accession>K1RU76</accession>
<dbReference type="FunFam" id="3.40.50.300:FF:000221">
    <property type="entry name" value="Multidrug ABC transporter ATP-binding protein"/>
    <property type="match status" value="1"/>
</dbReference>
<evidence type="ECO:0000259" key="11">
    <source>
        <dbReference type="PROSITE" id="PS50929"/>
    </source>
</evidence>
<dbReference type="InterPro" id="IPR003439">
    <property type="entry name" value="ABC_transporter-like_ATP-bd"/>
</dbReference>
<reference evidence="12" key="1">
    <citation type="journal article" date="2013" name="Environ. Microbiol.">
        <title>Microbiota from the distal guts of lean and obese adolescents exhibit partial functional redundancy besides clear differences in community structure.</title>
        <authorList>
            <person name="Ferrer M."/>
            <person name="Ruiz A."/>
            <person name="Lanza F."/>
            <person name="Haange S.B."/>
            <person name="Oberbach A."/>
            <person name="Till H."/>
            <person name="Bargiela R."/>
            <person name="Campoy C."/>
            <person name="Segura M.T."/>
            <person name="Richter M."/>
            <person name="von Bergen M."/>
            <person name="Seifert J."/>
            <person name="Suarez A."/>
        </authorList>
    </citation>
    <scope>NUCLEOTIDE SEQUENCE</scope>
</reference>
<dbReference type="PANTHER" id="PTHR43394:SF1">
    <property type="entry name" value="ATP-BINDING CASSETTE SUB-FAMILY B MEMBER 10, MITOCHONDRIAL"/>
    <property type="match status" value="1"/>
</dbReference>
<dbReference type="Gene3D" id="3.40.50.300">
    <property type="entry name" value="P-loop containing nucleotide triphosphate hydrolases"/>
    <property type="match status" value="1"/>
</dbReference>
<dbReference type="InterPro" id="IPR036640">
    <property type="entry name" value="ABC1_TM_sf"/>
</dbReference>
<dbReference type="PROSITE" id="PS50893">
    <property type="entry name" value="ABC_TRANSPORTER_2"/>
    <property type="match status" value="1"/>
</dbReference>
<keyword evidence="7 9" id="KW-1133">Transmembrane helix</keyword>
<feature type="domain" description="ABC transporter" evidence="10">
    <location>
        <begin position="372"/>
        <end position="606"/>
    </location>
</feature>
<evidence type="ECO:0000259" key="10">
    <source>
        <dbReference type="PROSITE" id="PS50893"/>
    </source>
</evidence>
<dbReference type="GO" id="GO:0015421">
    <property type="term" value="F:ABC-type oligopeptide transporter activity"/>
    <property type="evidence" value="ECO:0007669"/>
    <property type="project" value="TreeGrafter"/>
</dbReference>
<dbReference type="GO" id="GO:0005886">
    <property type="term" value="C:plasma membrane"/>
    <property type="evidence" value="ECO:0007669"/>
    <property type="project" value="UniProtKB-SubCell"/>
</dbReference>
<dbReference type="SMART" id="SM00382">
    <property type="entry name" value="AAA"/>
    <property type="match status" value="1"/>
</dbReference>
<dbReference type="EMBL" id="AJWZ01011490">
    <property type="protein sequence ID" value="EKC45040.1"/>
    <property type="molecule type" value="Genomic_DNA"/>
</dbReference>
<comment type="caution">
    <text evidence="12">The sequence shown here is derived from an EMBL/GenBank/DDBJ whole genome shotgun (WGS) entry which is preliminary data.</text>
</comment>
<evidence type="ECO:0000256" key="8">
    <source>
        <dbReference type="ARBA" id="ARBA00023136"/>
    </source>
</evidence>
<keyword evidence="2" id="KW-0813">Transport</keyword>
<keyword evidence="8 9" id="KW-0472">Membrane</keyword>
<dbReference type="PANTHER" id="PTHR43394">
    <property type="entry name" value="ATP-DEPENDENT PERMEASE MDL1, MITOCHONDRIAL"/>
    <property type="match status" value="1"/>
</dbReference>
<dbReference type="InterPro" id="IPR003593">
    <property type="entry name" value="AAA+_ATPase"/>
</dbReference>
<dbReference type="InterPro" id="IPR027417">
    <property type="entry name" value="P-loop_NTPase"/>
</dbReference>
<dbReference type="GO" id="GO:0016887">
    <property type="term" value="F:ATP hydrolysis activity"/>
    <property type="evidence" value="ECO:0007669"/>
    <property type="project" value="InterPro"/>
</dbReference>
<evidence type="ECO:0000256" key="7">
    <source>
        <dbReference type="ARBA" id="ARBA00022989"/>
    </source>
</evidence>
<feature type="transmembrane region" description="Helical" evidence="9">
    <location>
        <begin position="98"/>
        <end position="119"/>
    </location>
</feature>
<evidence type="ECO:0000256" key="6">
    <source>
        <dbReference type="ARBA" id="ARBA00022840"/>
    </source>
</evidence>